<feature type="region of interest" description="Disordered" evidence="1">
    <location>
        <begin position="544"/>
        <end position="669"/>
    </location>
</feature>
<reference evidence="3 4" key="1">
    <citation type="submission" date="2019-10" db="EMBL/GenBank/DDBJ databases">
        <title>Genome diversity of Sutterella seckii.</title>
        <authorList>
            <person name="Chaplin A.V."/>
            <person name="Sokolova S.R."/>
            <person name="Mosin K.A."/>
            <person name="Ivanova E.L."/>
            <person name="Kochetkova T.O."/>
            <person name="Goltsov A.Y."/>
            <person name="Trofimov D.Y."/>
            <person name="Efimov B.A."/>
        </authorList>
    </citation>
    <scope>NUCLEOTIDE SEQUENCE [LARGE SCALE GENOMIC DNA]</scope>
    <source>
        <strain evidence="3 4">ASD3426</strain>
    </source>
</reference>
<dbReference type="SMART" id="SM00384">
    <property type="entry name" value="AT_hook"/>
    <property type="match status" value="4"/>
</dbReference>
<dbReference type="RefSeq" id="WP_139687458.1">
    <property type="nucleotide sequence ID" value="NZ_WEHW01000026.1"/>
</dbReference>
<feature type="compositionally biased region" description="Basic residues" evidence="1">
    <location>
        <begin position="638"/>
        <end position="648"/>
    </location>
</feature>
<dbReference type="GO" id="GO:0006313">
    <property type="term" value="P:DNA transposition"/>
    <property type="evidence" value="ECO:0007669"/>
    <property type="project" value="InterPro"/>
</dbReference>
<evidence type="ECO:0000259" key="2">
    <source>
        <dbReference type="Pfam" id="PF01609"/>
    </source>
</evidence>
<sequence>MGIVFRNQQEIPIPDFAYVNASDGRVFTIHRDERNKRQHITIGWATSKVTMHPNENFKFLYPKLWAQYYGESRLQPRELHVGLYGLTLSAGWKTGLYPMLQKDFGPLNANAVLDYAMFSIRHRADSTDLMRDEMAQQLLFSDSLRSDSWYSDFFENQLSADIIHQFRMDWLKRFAAQGGTKVWLCIDGSNNDCTISESHIAEPGNSKSHKAVNIYSYMWAVSSKDGRPVTWFLNNGGKVDAKAFEKMIRFLAAAGIEIEGVILDRGFADEGVMRLIRELGYRYVVMLKSSALAYKTMLEKYAETIRWKVAHVINDKGIFGVEERTRVFASGTEEACVGLFFDGIRGCRKSVDDIARVLKSRQEIRAQILGGKKLSKLKIASDMKSYLKLTGTEDAPDIELCTERLQQAIDGHGFNAIASSEDLPAERISEIYDYRDISEKQFSALKSQLGADVTRVHDDQRIEAKLAVCFIAAVIRTEIELACRKLELDTNKSFREVDRTVLTLMPNDEYCAVHDYSKRMALLYAEFGLSDEHLDFFAQEVNSRRNPVHSQTRTMPLFLTPAPKRKPGRPAKKKDPEEAEMPKRKPGRPKGSKNKKTLERKALQATLPAPVKRKPGRPKGSKNKKTLEREALLAAPPKRGRGRPKGSKNKSTLEREKREARENKSGKPQ</sequence>
<dbReference type="InterPro" id="IPR017956">
    <property type="entry name" value="AT_hook_DNA-bd_motif"/>
</dbReference>
<dbReference type="PROSITE" id="PS00354">
    <property type="entry name" value="HMGI_Y"/>
    <property type="match status" value="1"/>
</dbReference>
<feature type="compositionally biased region" description="Basic residues" evidence="1">
    <location>
        <begin position="563"/>
        <end position="572"/>
    </location>
</feature>
<dbReference type="InterPro" id="IPR000637">
    <property type="entry name" value="HMGI/Y_DNA-bd_CS"/>
</dbReference>
<dbReference type="GO" id="GO:0003677">
    <property type="term" value="F:DNA binding"/>
    <property type="evidence" value="ECO:0007669"/>
    <property type="project" value="InterPro"/>
</dbReference>
<feature type="compositionally biased region" description="Basic and acidic residues" evidence="1">
    <location>
        <begin position="651"/>
        <end position="669"/>
    </location>
</feature>
<feature type="compositionally biased region" description="Basic and acidic residues" evidence="1">
    <location>
        <begin position="573"/>
        <end position="583"/>
    </location>
</feature>
<proteinExistence type="predicted"/>
<dbReference type="Proteomes" id="UP000469462">
    <property type="component" value="Unassembled WGS sequence"/>
</dbReference>
<gene>
    <name evidence="3" type="ORF">GBM96_07545</name>
</gene>
<organism evidence="3 4">
    <name type="scientific">Sutterella seckii</name>
    <dbReference type="NCBI Taxonomy" id="1944635"/>
    <lineage>
        <taxon>Bacteria</taxon>
        <taxon>Pseudomonadati</taxon>
        <taxon>Pseudomonadota</taxon>
        <taxon>Betaproteobacteria</taxon>
        <taxon>Burkholderiales</taxon>
        <taxon>Sutterellaceae</taxon>
        <taxon>Sutterella</taxon>
    </lineage>
</organism>
<evidence type="ECO:0000313" key="4">
    <source>
        <dbReference type="Proteomes" id="UP000469462"/>
    </source>
</evidence>
<dbReference type="InterPro" id="IPR002559">
    <property type="entry name" value="Transposase_11"/>
</dbReference>
<dbReference type="EMBL" id="WEHW01000026">
    <property type="protein sequence ID" value="KAB7650891.1"/>
    <property type="molecule type" value="Genomic_DNA"/>
</dbReference>
<feature type="compositionally biased region" description="Basic residues" evidence="1">
    <location>
        <begin position="611"/>
        <end position="624"/>
    </location>
</feature>
<feature type="domain" description="Transposase IS4-like" evidence="2">
    <location>
        <begin position="234"/>
        <end position="474"/>
    </location>
</feature>
<feature type="compositionally biased region" description="Polar residues" evidence="1">
    <location>
        <begin position="544"/>
        <end position="554"/>
    </location>
</feature>
<dbReference type="GO" id="GO:0006355">
    <property type="term" value="P:regulation of DNA-templated transcription"/>
    <property type="evidence" value="ECO:0007669"/>
    <property type="project" value="InterPro"/>
</dbReference>
<evidence type="ECO:0000256" key="1">
    <source>
        <dbReference type="SAM" id="MobiDB-lite"/>
    </source>
</evidence>
<accession>A0AAI9SC95</accession>
<evidence type="ECO:0000313" key="3">
    <source>
        <dbReference type="EMBL" id="KAB7650891.1"/>
    </source>
</evidence>
<dbReference type="GO" id="GO:0004803">
    <property type="term" value="F:transposase activity"/>
    <property type="evidence" value="ECO:0007669"/>
    <property type="project" value="InterPro"/>
</dbReference>
<keyword evidence="4" id="KW-1185">Reference proteome</keyword>
<dbReference type="PRINTS" id="PR00929">
    <property type="entry name" value="ATHOOK"/>
</dbReference>
<feature type="compositionally biased region" description="Basic residues" evidence="1">
    <location>
        <begin position="584"/>
        <end position="595"/>
    </location>
</feature>
<dbReference type="AlphaFoldDB" id="A0AAI9SC95"/>
<dbReference type="Pfam" id="PF01609">
    <property type="entry name" value="DDE_Tnp_1"/>
    <property type="match status" value="1"/>
</dbReference>
<protein>
    <submittedName>
        <fullName evidence="3">Transposase</fullName>
    </submittedName>
</protein>
<name>A0AAI9SC95_9BURK</name>
<comment type="caution">
    <text evidence="3">The sequence shown here is derived from an EMBL/GenBank/DDBJ whole genome shotgun (WGS) entry which is preliminary data.</text>
</comment>